<dbReference type="GeneID" id="116211668"/>
<dbReference type="Pfam" id="PF02458">
    <property type="entry name" value="Transferase"/>
    <property type="match status" value="1"/>
</dbReference>
<reference evidence="4 5" key="1">
    <citation type="submission" date="2017-11" db="EMBL/GenBank/DDBJ databases">
        <title>De-novo sequencing of pomegranate (Punica granatum L.) genome.</title>
        <authorList>
            <person name="Akparov Z."/>
            <person name="Amiraslanov A."/>
            <person name="Hajiyeva S."/>
            <person name="Abbasov M."/>
            <person name="Kaur K."/>
            <person name="Hamwieh A."/>
            <person name="Solovyev V."/>
            <person name="Salamov A."/>
            <person name="Braich B."/>
            <person name="Kosarev P."/>
            <person name="Mahmoud A."/>
            <person name="Hajiyev E."/>
            <person name="Babayeva S."/>
            <person name="Izzatullayeva V."/>
            <person name="Mammadov A."/>
            <person name="Mammadov A."/>
            <person name="Sharifova S."/>
            <person name="Ojaghi J."/>
            <person name="Eynullazada K."/>
            <person name="Bayramov B."/>
            <person name="Abdulazimova A."/>
            <person name="Shahmuradov I."/>
        </authorList>
    </citation>
    <scope>NUCLEOTIDE SEQUENCE [LARGE SCALE GENOMIC DNA]</scope>
    <source>
        <strain evidence="5">cv. AG2017</strain>
        <tissue evidence="4">Leaf</tissue>
    </source>
</reference>
<accession>A0A2I0L8U1</accession>
<dbReference type="PANTHER" id="PTHR31623:SF122">
    <property type="entry name" value="HXXXD-TYPE ACYL-TRANSFERASE FAMILY PROTEIN"/>
    <property type="match status" value="1"/>
</dbReference>
<dbReference type="Proteomes" id="UP000233551">
    <property type="component" value="Unassembled WGS sequence"/>
</dbReference>
<dbReference type="AlphaFoldDB" id="A0A2I0L8U1"/>
<dbReference type="EMBL" id="PGOL01000105">
    <property type="protein sequence ID" value="PKI77053.1"/>
    <property type="molecule type" value="Genomic_DNA"/>
</dbReference>
<evidence type="ECO:0000256" key="1">
    <source>
        <dbReference type="ARBA" id="ARBA00009861"/>
    </source>
</evidence>
<evidence type="ECO:0000313" key="5">
    <source>
        <dbReference type="Proteomes" id="UP000233551"/>
    </source>
</evidence>
<keyword evidence="5" id="KW-1185">Reference proteome</keyword>
<dbReference type="OrthoDB" id="1932220at2759"/>
<name>A0A2I0L8U1_PUNGR</name>
<comment type="caution">
    <text evidence="4">The sequence shown here is derived from an EMBL/GenBank/DDBJ whole genome shotgun (WGS) entry which is preliminary data.</text>
</comment>
<keyword evidence="2" id="KW-0808">Transferase</keyword>
<protein>
    <submittedName>
        <fullName evidence="4">Uncharacterized protein</fullName>
    </submittedName>
</protein>
<dbReference type="PANTHER" id="PTHR31623">
    <property type="entry name" value="F21J9.9"/>
    <property type="match status" value="1"/>
</dbReference>
<dbReference type="GO" id="GO:0016746">
    <property type="term" value="F:acyltransferase activity"/>
    <property type="evidence" value="ECO:0007669"/>
    <property type="project" value="UniProtKB-KW"/>
</dbReference>
<organism evidence="4 5">
    <name type="scientific">Punica granatum</name>
    <name type="common">Pomegranate</name>
    <dbReference type="NCBI Taxonomy" id="22663"/>
    <lineage>
        <taxon>Eukaryota</taxon>
        <taxon>Viridiplantae</taxon>
        <taxon>Streptophyta</taxon>
        <taxon>Embryophyta</taxon>
        <taxon>Tracheophyta</taxon>
        <taxon>Spermatophyta</taxon>
        <taxon>Magnoliopsida</taxon>
        <taxon>eudicotyledons</taxon>
        <taxon>Gunneridae</taxon>
        <taxon>Pentapetalae</taxon>
        <taxon>rosids</taxon>
        <taxon>malvids</taxon>
        <taxon>Myrtales</taxon>
        <taxon>Lythraceae</taxon>
        <taxon>Punica</taxon>
    </lineage>
</organism>
<comment type="similarity">
    <text evidence="1">Belongs to the plant acyltransferase family.</text>
</comment>
<dbReference type="Gene3D" id="3.30.559.10">
    <property type="entry name" value="Chloramphenicol acetyltransferase-like domain"/>
    <property type="match status" value="2"/>
</dbReference>
<sequence length="449" mass="49119">MKMAVEFKVEVVSKETIKPSSPTPEEFKSTFRLSLFDQLTFTLYSPILLFYSGGGGEGGGDAGGLELVSDKSRRLKSSLSDALTRFYPLAGRIKDNSWINCSDDGVPYVEAKVNCLLEDVLAKPDPVELKKFLPIAVESLEAGTGSLLLVKASFFNCGGLAIGVCISHKITDVAGLGTFIRAWVGSARVESSDEVVVPDFTISSAFPPRDDLKDLPVAELPKGQCVTRRYVFDSSKVTALRAKASSPTVPQPTRVEAVSALIWKSVSNASRRKLSAPSRQSVLSQAVNLRRRLAHPLPEHSVGNLVGGFMARNEDPGTDLLCLVSNLRASMKDYVESYPKRLQGGLESTAKAVFEAGVQFGSLMNSDDIDFYNCSSWCGLPFYEADFGWGKPVWVGRDESEFKNSFVLIDAKDGEGIEVWLTLTERDMAELDHDQELLEFTSLNPSITW</sequence>
<evidence type="ECO:0000313" key="4">
    <source>
        <dbReference type="EMBL" id="PKI77053.1"/>
    </source>
</evidence>
<evidence type="ECO:0000256" key="3">
    <source>
        <dbReference type="ARBA" id="ARBA00023315"/>
    </source>
</evidence>
<dbReference type="STRING" id="22663.A0A2I0L8U1"/>
<dbReference type="InterPro" id="IPR023213">
    <property type="entry name" value="CAT-like_dom_sf"/>
</dbReference>
<evidence type="ECO:0000256" key="2">
    <source>
        <dbReference type="ARBA" id="ARBA00022679"/>
    </source>
</evidence>
<proteinExistence type="inferred from homology"/>
<gene>
    <name evidence="4" type="ORF">CRG98_002556</name>
</gene>
<keyword evidence="3" id="KW-0012">Acyltransferase</keyword>